<reference evidence="2 3" key="1">
    <citation type="journal article" date="2024" name="G3 (Bethesda)">
        <title>Genome assembly of Hibiscus sabdariffa L. provides insights into metabolisms of medicinal natural products.</title>
        <authorList>
            <person name="Kim T."/>
        </authorList>
    </citation>
    <scope>NUCLEOTIDE SEQUENCE [LARGE SCALE GENOMIC DNA]</scope>
    <source>
        <strain evidence="2">TK-2024</strain>
        <tissue evidence="2">Old leaves</tissue>
    </source>
</reference>
<evidence type="ECO:0000313" key="3">
    <source>
        <dbReference type="Proteomes" id="UP001396334"/>
    </source>
</evidence>
<proteinExistence type="predicted"/>
<gene>
    <name evidence="2" type="ORF">V6N11_052858</name>
</gene>
<accession>A0ABR2UBK6</accession>
<dbReference type="Proteomes" id="UP001396334">
    <property type="component" value="Unassembled WGS sequence"/>
</dbReference>
<protein>
    <submittedName>
        <fullName evidence="2">Uncharacterized protein</fullName>
    </submittedName>
</protein>
<feature type="coiled-coil region" evidence="1">
    <location>
        <begin position="63"/>
        <end position="134"/>
    </location>
</feature>
<organism evidence="2 3">
    <name type="scientific">Hibiscus sabdariffa</name>
    <name type="common">roselle</name>
    <dbReference type="NCBI Taxonomy" id="183260"/>
    <lineage>
        <taxon>Eukaryota</taxon>
        <taxon>Viridiplantae</taxon>
        <taxon>Streptophyta</taxon>
        <taxon>Embryophyta</taxon>
        <taxon>Tracheophyta</taxon>
        <taxon>Spermatophyta</taxon>
        <taxon>Magnoliopsida</taxon>
        <taxon>eudicotyledons</taxon>
        <taxon>Gunneridae</taxon>
        <taxon>Pentapetalae</taxon>
        <taxon>rosids</taxon>
        <taxon>malvids</taxon>
        <taxon>Malvales</taxon>
        <taxon>Malvaceae</taxon>
        <taxon>Malvoideae</taxon>
        <taxon>Hibiscus</taxon>
    </lineage>
</organism>
<keyword evidence="3" id="KW-1185">Reference proteome</keyword>
<name>A0ABR2UBK6_9ROSI</name>
<sequence>MMSSEDWWENPSLSCLYKRTLTCNYIETKLSIQQPWENLSTVAARSLFSEYKTLPVTRMVNQENFLKQRITKVTERLKQLREENRKMELTHIMYQNLGREGPLDVKKEDFVELIELIDEKLKAIDKRIQALAKQEN</sequence>
<comment type="caution">
    <text evidence="2">The sequence shown here is derived from an EMBL/GenBank/DDBJ whole genome shotgun (WGS) entry which is preliminary data.</text>
</comment>
<evidence type="ECO:0000256" key="1">
    <source>
        <dbReference type="SAM" id="Coils"/>
    </source>
</evidence>
<evidence type="ECO:0000313" key="2">
    <source>
        <dbReference type="EMBL" id="KAK9046989.1"/>
    </source>
</evidence>
<keyword evidence="1" id="KW-0175">Coiled coil</keyword>
<dbReference type="EMBL" id="JBBPBN010000001">
    <property type="protein sequence ID" value="KAK9046989.1"/>
    <property type="molecule type" value="Genomic_DNA"/>
</dbReference>